<organism evidence="3 4">
    <name type="scientific">Blepharisma stoltei</name>
    <dbReference type="NCBI Taxonomy" id="1481888"/>
    <lineage>
        <taxon>Eukaryota</taxon>
        <taxon>Sar</taxon>
        <taxon>Alveolata</taxon>
        <taxon>Ciliophora</taxon>
        <taxon>Postciliodesmatophora</taxon>
        <taxon>Heterotrichea</taxon>
        <taxon>Heterotrichida</taxon>
        <taxon>Blepharismidae</taxon>
        <taxon>Blepharisma</taxon>
    </lineage>
</organism>
<evidence type="ECO:0000256" key="1">
    <source>
        <dbReference type="ARBA" id="ARBA00006196"/>
    </source>
</evidence>
<name>A0AAU9JUF2_9CILI</name>
<evidence type="ECO:0000313" key="4">
    <source>
        <dbReference type="Proteomes" id="UP001162131"/>
    </source>
</evidence>
<dbReference type="Pfam" id="PF05254">
    <property type="entry name" value="UPF0203"/>
    <property type="match status" value="1"/>
</dbReference>
<evidence type="ECO:0000256" key="2">
    <source>
        <dbReference type="ARBA" id="ARBA00023157"/>
    </source>
</evidence>
<accession>A0AAU9JUF2</accession>
<sequence>MGDDKCKELRAAYDQCFQIWLDTEYFAGKVKGPMVPCEEQLKVYHECLKTDKHRGKFLIDLEKYKQEYPMHEAAPTSQNK</sequence>
<dbReference type="InterPro" id="IPR007918">
    <property type="entry name" value="MDM35_apoptosis"/>
</dbReference>
<dbReference type="Proteomes" id="UP001162131">
    <property type="component" value="Unassembled WGS sequence"/>
</dbReference>
<dbReference type="EMBL" id="CAJZBQ010000042">
    <property type="protein sequence ID" value="CAG9327067.1"/>
    <property type="molecule type" value="Genomic_DNA"/>
</dbReference>
<comment type="caution">
    <text evidence="3">The sequence shown here is derived from an EMBL/GenBank/DDBJ whole genome shotgun (WGS) entry which is preliminary data.</text>
</comment>
<keyword evidence="2" id="KW-1015">Disulfide bond</keyword>
<protein>
    <submittedName>
        <fullName evidence="3">Uncharacterized protein</fullName>
    </submittedName>
</protein>
<proteinExistence type="inferred from homology"/>
<evidence type="ECO:0000313" key="3">
    <source>
        <dbReference type="EMBL" id="CAG9327067.1"/>
    </source>
</evidence>
<keyword evidence="4" id="KW-1185">Reference proteome</keyword>
<gene>
    <name evidence="3" type="ORF">BSTOLATCC_MIC43064</name>
</gene>
<dbReference type="AlphaFoldDB" id="A0AAU9JUF2"/>
<reference evidence="3" key="1">
    <citation type="submission" date="2021-09" db="EMBL/GenBank/DDBJ databases">
        <authorList>
            <consortium name="AG Swart"/>
            <person name="Singh M."/>
            <person name="Singh A."/>
            <person name="Seah K."/>
            <person name="Emmerich C."/>
        </authorList>
    </citation>
    <scope>NUCLEOTIDE SEQUENCE</scope>
    <source>
        <strain evidence="3">ATCC30299</strain>
    </source>
</reference>
<comment type="similarity">
    <text evidence="1">Belongs to the TRIAP1/MDM35 family.</text>
</comment>